<evidence type="ECO:0000313" key="2">
    <source>
        <dbReference type="Proteomes" id="UP000295727"/>
    </source>
</evidence>
<proteinExistence type="predicted"/>
<evidence type="ECO:0000313" key="1">
    <source>
        <dbReference type="EMBL" id="QBR02976.1"/>
    </source>
</evidence>
<organism evidence="1 2">
    <name type="scientific">Paraburkholderia pallida</name>
    <dbReference type="NCBI Taxonomy" id="2547399"/>
    <lineage>
        <taxon>Bacteria</taxon>
        <taxon>Pseudomonadati</taxon>
        <taxon>Pseudomonadota</taxon>
        <taxon>Betaproteobacteria</taxon>
        <taxon>Burkholderiales</taxon>
        <taxon>Burkholderiaceae</taxon>
        <taxon>Paraburkholderia</taxon>
    </lineage>
</organism>
<sequence>MEQTMGTLVIKDLPESVDLDRQAMAAITGGARIGSHQTMLAPRPFTGLRVAVADPHTPRGLATVIAAPPRPTLLR</sequence>
<keyword evidence="2" id="KW-1185">Reference proteome</keyword>
<name>A0A4P7D2S2_9BURK</name>
<dbReference type="OrthoDB" id="8759457at2"/>
<dbReference type="Proteomes" id="UP000295727">
    <property type="component" value="Chromosome 4"/>
</dbReference>
<reference evidence="1 2" key="1">
    <citation type="submission" date="2019-03" db="EMBL/GenBank/DDBJ databases">
        <title>Paraburkholderia sp. 7MH5, isolated from subtropical forest soil.</title>
        <authorList>
            <person name="Gao Z.-H."/>
            <person name="Qiu L.-H."/>
        </authorList>
    </citation>
    <scope>NUCLEOTIDE SEQUENCE [LARGE SCALE GENOMIC DNA]</scope>
    <source>
        <strain evidence="1 2">7MH5</strain>
    </source>
</reference>
<protein>
    <submittedName>
        <fullName evidence="1">Uncharacterized protein</fullName>
    </submittedName>
</protein>
<dbReference type="KEGG" id="ppai:E1956_37940"/>
<dbReference type="EMBL" id="CP038151">
    <property type="protein sequence ID" value="QBR02976.1"/>
    <property type="molecule type" value="Genomic_DNA"/>
</dbReference>
<gene>
    <name evidence="1" type="ORF">E1956_37940</name>
</gene>
<dbReference type="AlphaFoldDB" id="A0A4P7D2S2"/>
<accession>A0A4P7D2S2</accession>